<comment type="caution">
    <text evidence="6">The sequence shown here is derived from an EMBL/GenBank/DDBJ whole genome shotgun (WGS) entry which is preliminary data.</text>
</comment>
<accession>A0A7J6WB51</accession>
<dbReference type="InterPro" id="IPR008395">
    <property type="entry name" value="Agenet-like_dom"/>
</dbReference>
<feature type="coiled-coil region" evidence="3">
    <location>
        <begin position="701"/>
        <end position="728"/>
    </location>
</feature>
<gene>
    <name evidence="6" type="ORF">FRX31_015747</name>
</gene>
<dbReference type="PANTHER" id="PTHR31917:SF164">
    <property type="entry name" value="DUF724 DOMAIN-CONTAINING PROTEIN 7-LIKE"/>
    <property type="match status" value="1"/>
</dbReference>
<dbReference type="CDD" id="cd20405">
    <property type="entry name" value="Tudor_Agenet_AtDUF_rpt1_3"/>
    <property type="match status" value="1"/>
</dbReference>
<dbReference type="CDD" id="cd20406">
    <property type="entry name" value="Tudor_Agenet_AtDUF_rpt2_4"/>
    <property type="match status" value="1"/>
</dbReference>
<dbReference type="OrthoDB" id="687110at2759"/>
<protein>
    <recommendedName>
        <fullName evidence="5">Agenet domain-containing protein</fullName>
    </recommendedName>
</protein>
<sequence length="768" mass="85897">MIEKKGKDFRKGQEVEITSEEEGFEDSWFVANIVGKSFSRNKYKVKYQSLLNDDETQPLTDYVEIYNIRPIPPKETLGATRSFEIDQQVDAFLNDGWWKGVINGVIDEGSRYSVFFPPTKEILEFDQFDLRAHLDWINGKWVSQNQVLFEETAVNADNCESFLATNHTGSSVCSIDMDISQTPRAVRKNLWDEGVARSKYMQGRKDQSITESIDSPNDGLVSSQKYMKHSVQKSDAEVERPSKKLKCGEATCNSKRTSVKSHFDAPYGLSFSNTKGKEKNFNNKSAVNPISSESSPQLHSDFIEAELSEVVGVVNQTNVLEKERVKPSGSGKKQKSVGAAGNQTTNPTRKRGRPPGSGKKHEREIIKPLALGMAFPPLGTENGFSSNEVTDDQTEWPSDIAEEHQPLSIFLAKSSSHVVKDIEGMMDKQIVNVLKGKSEQIIKGSSKKASVIGLEHEAASGELSVLKECSQLTITAEECQPLSPCSEKSNSHALNGNGGALPDDQYIQNKTMNQIEVSVEVVVLPHSSNVAESCSLLHTTFEDESHHNNLSGDERELHLGDITANTCSSPKQQDEGLFSLPDGKLPFVKHPDLWQSCESLEVFQRMPQKPHFLPLEQYDEEIREGYAIANMLNLANLVQKTLEAKLDEPTSVYESRLKRLTDLEEHGFTVQPIRVVLEGLLKIKASYSELDDKTTDAEKEFVEEKGKLDEVEESIKQLNIKLQTLKKDREMRSSTLADCQRKLAEVQECIHGVKLDFEKMVASLTRSE</sequence>
<name>A0A7J6WB51_THATH</name>
<evidence type="ECO:0000259" key="5">
    <source>
        <dbReference type="SMART" id="SM00743"/>
    </source>
</evidence>
<evidence type="ECO:0000256" key="4">
    <source>
        <dbReference type="SAM" id="MobiDB-lite"/>
    </source>
</evidence>
<evidence type="ECO:0000256" key="3">
    <source>
        <dbReference type="SAM" id="Coils"/>
    </source>
</evidence>
<feature type="region of interest" description="Disordered" evidence="4">
    <location>
        <begin position="322"/>
        <end position="362"/>
    </location>
</feature>
<keyword evidence="3" id="KW-0175">Coiled coil</keyword>
<reference evidence="6 7" key="1">
    <citation type="submission" date="2020-06" db="EMBL/GenBank/DDBJ databases">
        <title>Transcriptomic and genomic resources for Thalictrum thalictroides and T. hernandezii: Facilitating candidate gene discovery in an emerging model plant lineage.</title>
        <authorList>
            <person name="Arias T."/>
            <person name="Riano-Pachon D.M."/>
            <person name="Di Stilio V.S."/>
        </authorList>
    </citation>
    <scope>NUCLEOTIDE SEQUENCE [LARGE SCALE GENOMIC DNA]</scope>
    <source>
        <strain evidence="7">cv. WT478/WT964</strain>
        <tissue evidence="6">Leaves</tissue>
    </source>
</reference>
<feature type="domain" description="Agenet" evidence="5">
    <location>
        <begin position="81"/>
        <end position="138"/>
    </location>
</feature>
<evidence type="ECO:0000313" key="7">
    <source>
        <dbReference type="Proteomes" id="UP000554482"/>
    </source>
</evidence>
<dbReference type="Proteomes" id="UP000554482">
    <property type="component" value="Unassembled WGS sequence"/>
</dbReference>
<dbReference type="AlphaFoldDB" id="A0A7J6WB51"/>
<dbReference type="Pfam" id="PF05641">
    <property type="entry name" value="Agenet"/>
    <property type="match status" value="1"/>
</dbReference>
<dbReference type="InterPro" id="IPR007930">
    <property type="entry name" value="DUF724"/>
</dbReference>
<feature type="region of interest" description="Disordered" evidence="4">
    <location>
        <begin position="277"/>
        <end position="296"/>
    </location>
</feature>
<feature type="compositionally biased region" description="Polar residues" evidence="4">
    <location>
        <begin position="282"/>
        <end position="296"/>
    </location>
</feature>
<keyword evidence="2" id="KW-0341">Growth regulation</keyword>
<dbReference type="Pfam" id="PF05266">
    <property type="entry name" value="DUF724"/>
    <property type="match status" value="1"/>
</dbReference>
<dbReference type="EMBL" id="JABWDY010018418">
    <property type="protein sequence ID" value="KAF5194664.1"/>
    <property type="molecule type" value="Genomic_DNA"/>
</dbReference>
<feature type="domain" description="Agenet" evidence="5">
    <location>
        <begin position="7"/>
        <end position="76"/>
    </location>
</feature>
<evidence type="ECO:0000313" key="6">
    <source>
        <dbReference type="EMBL" id="KAF5194664.1"/>
    </source>
</evidence>
<proteinExistence type="predicted"/>
<organism evidence="6 7">
    <name type="scientific">Thalictrum thalictroides</name>
    <name type="common">Rue-anemone</name>
    <name type="synonym">Anemone thalictroides</name>
    <dbReference type="NCBI Taxonomy" id="46969"/>
    <lineage>
        <taxon>Eukaryota</taxon>
        <taxon>Viridiplantae</taxon>
        <taxon>Streptophyta</taxon>
        <taxon>Embryophyta</taxon>
        <taxon>Tracheophyta</taxon>
        <taxon>Spermatophyta</taxon>
        <taxon>Magnoliopsida</taxon>
        <taxon>Ranunculales</taxon>
        <taxon>Ranunculaceae</taxon>
        <taxon>Thalictroideae</taxon>
        <taxon>Thalictrum</taxon>
    </lineage>
</organism>
<keyword evidence="1" id="KW-0813">Transport</keyword>
<dbReference type="SMART" id="SM00743">
    <property type="entry name" value="Agenet"/>
    <property type="match status" value="2"/>
</dbReference>
<keyword evidence="7" id="KW-1185">Reference proteome</keyword>
<dbReference type="Gene3D" id="2.30.30.140">
    <property type="match status" value="1"/>
</dbReference>
<evidence type="ECO:0000256" key="2">
    <source>
        <dbReference type="ARBA" id="ARBA00022604"/>
    </source>
</evidence>
<dbReference type="PANTHER" id="PTHR31917">
    <property type="entry name" value="AGENET DOMAIN-CONTAINING PROTEIN-RELATED"/>
    <property type="match status" value="1"/>
</dbReference>
<evidence type="ECO:0000256" key="1">
    <source>
        <dbReference type="ARBA" id="ARBA00022448"/>
    </source>
</evidence>
<dbReference type="InterPro" id="IPR014002">
    <property type="entry name" value="Agenet_dom_plant"/>
</dbReference>